<dbReference type="eggNOG" id="ENOG502SNGA">
    <property type="taxonomic scope" value="Eukaryota"/>
</dbReference>
<dbReference type="HOGENOM" id="CLU_044866_0_0_1"/>
<accession>S7R9C9</accession>
<sequence>MPIHGLPDYAVGSHVVEYGLPWQGPAPVDAPSLLETATDGTMIRTESDDAPSQSSAHRRRRLKRLVRGLTRMFGSRASQHYTESNNDKMDESPPRRLIRPEEWRAYGYWARPYIRGVGIVRNSTPSSTSDDVDPDDAFGDLWGPRGSPHPERWRPIRGHPTLPPRPDGFETPRPGSPVPPPRDLQLNPYLRHRLVGMPTIIFDISMEPTAITFSETQNLIPLMPGDLAQPATFPLVTKLVIAAVADDAASSWPWPIRIYNPRGVKVEDVFDCIYENFQQFLTRDEYYGLTEKKRDLVTQALRERCKPASDNPYAPEYTDEGVRRYDYMVGRTLFRGLEPHPYDDAAWILFVGSH</sequence>
<dbReference type="KEGG" id="gtr:GLOTRDRAFT_141354"/>
<dbReference type="OrthoDB" id="3202436at2759"/>
<evidence type="ECO:0000259" key="2">
    <source>
        <dbReference type="Pfam" id="PF20415"/>
    </source>
</evidence>
<dbReference type="STRING" id="670483.S7R9C9"/>
<name>S7R9C9_GLOTA</name>
<dbReference type="Proteomes" id="UP000030669">
    <property type="component" value="Unassembled WGS sequence"/>
</dbReference>
<feature type="region of interest" description="Disordered" evidence="1">
    <location>
        <begin position="74"/>
        <end position="94"/>
    </location>
</feature>
<organism evidence="3 4">
    <name type="scientific">Gloeophyllum trabeum (strain ATCC 11539 / FP-39264 / Madison 617)</name>
    <name type="common">Brown rot fungus</name>
    <dbReference type="NCBI Taxonomy" id="670483"/>
    <lineage>
        <taxon>Eukaryota</taxon>
        <taxon>Fungi</taxon>
        <taxon>Dikarya</taxon>
        <taxon>Basidiomycota</taxon>
        <taxon>Agaricomycotina</taxon>
        <taxon>Agaricomycetes</taxon>
        <taxon>Gloeophyllales</taxon>
        <taxon>Gloeophyllaceae</taxon>
        <taxon>Gloeophyllum</taxon>
    </lineage>
</organism>
<evidence type="ECO:0000313" key="3">
    <source>
        <dbReference type="EMBL" id="EPQ50885.1"/>
    </source>
</evidence>
<evidence type="ECO:0000256" key="1">
    <source>
        <dbReference type="SAM" id="MobiDB-lite"/>
    </source>
</evidence>
<evidence type="ECO:0000313" key="4">
    <source>
        <dbReference type="Proteomes" id="UP000030669"/>
    </source>
</evidence>
<feature type="compositionally biased region" description="Basic and acidic residues" evidence="1">
    <location>
        <begin position="85"/>
        <end position="94"/>
    </location>
</feature>
<feature type="region of interest" description="Disordered" evidence="1">
    <location>
        <begin position="123"/>
        <end position="182"/>
    </location>
</feature>
<dbReference type="GeneID" id="19304755"/>
<dbReference type="InterPro" id="IPR046522">
    <property type="entry name" value="DUF6699"/>
</dbReference>
<feature type="domain" description="DUF6699" evidence="2">
    <location>
        <begin position="200"/>
        <end position="339"/>
    </location>
</feature>
<gene>
    <name evidence="3" type="ORF">GLOTRDRAFT_141354</name>
</gene>
<proteinExistence type="predicted"/>
<dbReference type="RefSeq" id="XP_007870762.1">
    <property type="nucleotide sequence ID" value="XM_007872571.1"/>
</dbReference>
<protein>
    <recommendedName>
        <fullName evidence="2">DUF6699 domain-containing protein</fullName>
    </recommendedName>
</protein>
<dbReference type="EMBL" id="KB469313">
    <property type="protein sequence ID" value="EPQ50885.1"/>
    <property type="molecule type" value="Genomic_DNA"/>
</dbReference>
<dbReference type="Pfam" id="PF20415">
    <property type="entry name" value="DUF6699"/>
    <property type="match status" value="1"/>
</dbReference>
<dbReference type="OMA" id="LPFPWEC"/>
<dbReference type="AlphaFoldDB" id="S7R9C9"/>
<keyword evidence="4" id="KW-1185">Reference proteome</keyword>
<reference evidence="3 4" key="1">
    <citation type="journal article" date="2012" name="Science">
        <title>The Paleozoic origin of enzymatic lignin decomposition reconstructed from 31 fungal genomes.</title>
        <authorList>
            <person name="Floudas D."/>
            <person name="Binder M."/>
            <person name="Riley R."/>
            <person name="Barry K."/>
            <person name="Blanchette R.A."/>
            <person name="Henrissat B."/>
            <person name="Martinez A.T."/>
            <person name="Otillar R."/>
            <person name="Spatafora J.W."/>
            <person name="Yadav J.S."/>
            <person name="Aerts A."/>
            <person name="Benoit I."/>
            <person name="Boyd A."/>
            <person name="Carlson A."/>
            <person name="Copeland A."/>
            <person name="Coutinho P.M."/>
            <person name="de Vries R.P."/>
            <person name="Ferreira P."/>
            <person name="Findley K."/>
            <person name="Foster B."/>
            <person name="Gaskell J."/>
            <person name="Glotzer D."/>
            <person name="Gorecki P."/>
            <person name="Heitman J."/>
            <person name="Hesse C."/>
            <person name="Hori C."/>
            <person name="Igarashi K."/>
            <person name="Jurgens J.A."/>
            <person name="Kallen N."/>
            <person name="Kersten P."/>
            <person name="Kohler A."/>
            <person name="Kuees U."/>
            <person name="Kumar T.K.A."/>
            <person name="Kuo A."/>
            <person name="LaButti K."/>
            <person name="Larrondo L.F."/>
            <person name="Lindquist E."/>
            <person name="Ling A."/>
            <person name="Lombard V."/>
            <person name="Lucas S."/>
            <person name="Lundell T."/>
            <person name="Martin R."/>
            <person name="McLaughlin D.J."/>
            <person name="Morgenstern I."/>
            <person name="Morin E."/>
            <person name="Murat C."/>
            <person name="Nagy L.G."/>
            <person name="Nolan M."/>
            <person name="Ohm R.A."/>
            <person name="Patyshakuliyeva A."/>
            <person name="Rokas A."/>
            <person name="Ruiz-Duenas F.J."/>
            <person name="Sabat G."/>
            <person name="Salamov A."/>
            <person name="Samejima M."/>
            <person name="Schmutz J."/>
            <person name="Slot J.C."/>
            <person name="St John F."/>
            <person name="Stenlid J."/>
            <person name="Sun H."/>
            <person name="Sun S."/>
            <person name="Syed K."/>
            <person name="Tsang A."/>
            <person name="Wiebenga A."/>
            <person name="Young D."/>
            <person name="Pisabarro A."/>
            <person name="Eastwood D.C."/>
            <person name="Martin F."/>
            <person name="Cullen D."/>
            <person name="Grigoriev I.V."/>
            <person name="Hibbett D.S."/>
        </authorList>
    </citation>
    <scope>NUCLEOTIDE SEQUENCE [LARGE SCALE GENOMIC DNA]</scope>
    <source>
        <strain evidence="3 4">ATCC 11539</strain>
    </source>
</reference>